<dbReference type="SUPFAM" id="SSF55003">
    <property type="entry name" value="PAP/Archaeal CCA-adding enzyme, C-terminal domain"/>
    <property type="match status" value="1"/>
</dbReference>
<dbReference type="Pfam" id="PF01909">
    <property type="entry name" value="NTP_transf_2"/>
    <property type="match status" value="1"/>
</dbReference>
<dbReference type="InterPro" id="IPR008229">
    <property type="entry name" value="CCA-adding_arc"/>
</dbReference>
<dbReference type="GO" id="GO:0005524">
    <property type="term" value="F:ATP binding"/>
    <property type="evidence" value="ECO:0007669"/>
    <property type="project" value="UniProtKB-UniRule"/>
</dbReference>
<evidence type="ECO:0000313" key="15">
    <source>
        <dbReference type="Proteomes" id="UP000193404"/>
    </source>
</evidence>
<organism evidence="14 15">
    <name type="scientific">Acidianus manzaensis</name>
    <dbReference type="NCBI Taxonomy" id="282676"/>
    <lineage>
        <taxon>Archaea</taxon>
        <taxon>Thermoproteota</taxon>
        <taxon>Thermoprotei</taxon>
        <taxon>Sulfolobales</taxon>
        <taxon>Sulfolobaceae</taxon>
        <taxon>Acidianus</taxon>
    </lineage>
</organism>
<dbReference type="OrthoDB" id="7378at2157"/>
<dbReference type="Gene3D" id="3.30.460.10">
    <property type="entry name" value="Beta Polymerase, domain 2"/>
    <property type="match status" value="1"/>
</dbReference>
<dbReference type="STRING" id="282676.B6F84_10540"/>
<dbReference type="RefSeq" id="WP_148692904.1">
    <property type="nucleotide sequence ID" value="NZ_CP020477.1"/>
</dbReference>
<dbReference type="GO" id="GO:0160016">
    <property type="term" value="F:CCACCA tRNA nucleotidyltransferase activity"/>
    <property type="evidence" value="ECO:0007669"/>
    <property type="project" value="RHEA"/>
</dbReference>
<dbReference type="EC" id="2.7.7.72" evidence="10"/>
<evidence type="ECO:0000259" key="13">
    <source>
        <dbReference type="Pfam" id="PF21133"/>
    </source>
</evidence>
<dbReference type="Gene3D" id="3.30.70.590">
    <property type="entry name" value="Poly(A) polymerase predicted RNA binding domain"/>
    <property type="match status" value="1"/>
</dbReference>
<dbReference type="InterPro" id="IPR002934">
    <property type="entry name" value="Polymerase_NTP_transf_dom"/>
</dbReference>
<dbReference type="Pfam" id="PF21133">
    <property type="entry name" value="CAA_C"/>
    <property type="match status" value="1"/>
</dbReference>
<dbReference type="NCBIfam" id="TIGR03671">
    <property type="entry name" value="cca_archaeal"/>
    <property type="match status" value="1"/>
</dbReference>
<accession>A0A1W6K3P3</accession>
<dbReference type="GeneID" id="41591366"/>
<keyword evidence="9 10" id="KW-0694">RNA-binding</keyword>
<keyword evidence="8 10" id="KW-0460">Magnesium</keyword>
<evidence type="ECO:0000256" key="9">
    <source>
        <dbReference type="ARBA" id="ARBA00022884"/>
    </source>
</evidence>
<keyword evidence="7 10" id="KW-0067">ATP-binding</keyword>
<feature type="binding site" evidence="10">
    <location>
        <position position="54"/>
    </location>
    <ligand>
        <name>Mg(2+)</name>
        <dbReference type="ChEBI" id="CHEBI:18420"/>
    </ligand>
</feature>
<dbReference type="EMBL" id="CP020477">
    <property type="protein sequence ID" value="ARM77161.1"/>
    <property type="molecule type" value="Genomic_DNA"/>
</dbReference>
<keyword evidence="6 10" id="KW-0692">RNA repair</keyword>
<keyword evidence="4 10" id="KW-0479">Metal-binding</keyword>
<sequence length="413" mass="47726">MDILNEVLNKIKPSEEDKEYIYKKIEQVLEKLNGLDVQIHGSFRKGTWLKGDTDVDIFVFFPKSLGKKYVENEAVKLLLEKLKGLDITIAYAEHPYIIVNLDGIEIDVVPAIKINKGEEPITAVDRTPFHTEFINSHLTEKQKDDVRLLKRFMKGIGVYGAEIKIKGFSGYITELLITYYGSFVNTLKNASKWKPPVKIELVKPQRNFQCPLIIVDPVDPRRNAAAAVSLKRLAEFSIASKYFLERPSIDFFFPKNPENGKIKGDILITIIRLKDKVVEDLLWGQIYKSIEKIRNSLENTGYKIIDIQAYGNSDKVIIATQLESRNIGKYYINRGPLFYMDVDGFIKKNENIWIGEDGRLYSIKERKNGNIEDVIKNNISIKYNYSIEQYWLDKEPEENCLKQFLVKTPSWLK</sequence>
<dbReference type="SUPFAM" id="SSF81631">
    <property type="entry name" value="PAP/OAS1 substrate-binding domain"/>
    <property type="match status" value="1"/>
</dbReference>
<dbReference type="InterPro" id="IPR043519">
    <property type="entry name" value="NT_sf"/>
</dbReference>
<evidence type="ECO:0000256" key="4">
    <source>
        <dbReference type="ARBA" id="ARBA00022723"/>
    </source>
</evidence>
<keyword evidence="1 10" id="KW-0808">Transferase</keyword>
<dbReference type="HAMAP" id="MF_01264">
    <property type="entry name" value="CCA_arch"/>
    <property type="match status" value="1"/>
</dbReference>
<feature type="binding site" evidence="10">
    <location>
        <position position="150"/>
    </location>
    <ligand>
        <name>CTP</name>
        <dbReference type="ChEBI" id="CHEBI:37563"/>
    </ligand>
</feature>
<feature type="binding site" evidence="10">
    <location>
        <position position="150"/>
    </location>
    <ligand>
        <name>ATP</name>
        <dbReference type="ChEBI" id="CHEBI:30616"/>
    </ligand>
</feature>
<dbReference type="InterPro" id="IPR042090">
    <property type="entry name" value="CCA_tRNA_nucleotrans_2"/>
</dbReference>
<feature type="binding site" evidence="10">
    <location>
        <position position="130"/>
    </location>
    <ligand>
        <name>ATP</name>
        <dbReference type="ChEBI" id="CHEBI:30616"/>
    </ligand>
</feature>
<evidence type="ECO:0000256" key="2">
    <source>
        <dbReference type="ARBA" id="ARBA00022694"/>
    </source>
</evidence>
<dbReference type="GO" id="GO:0000049">
    <property type="term" value="F:tRNA binding"/>
    <property type="evidence" value="ECO:0007669"/>
    <property type="project" value="UniProtKB-UniRule"/>
</dbReference>
<protein>
    <recommendedName>
        <fullName evidence="10">CCA-adding enzyme</fullName>
        <ecNumber evidence="10">2.7.7.72</ecNumber>
    </recommendedName>
    <alternativeName>
        <fullName evidence="10">CCA tRNA nucleotidyltransferase</fullName>
    </alternativeName>
    <alternativeName>
        <fullName evidence="10">tRNA CCA-pyrophosphorylase</fullName>
    </alternativeName>
    <alternativeName>
        <fullName evidence="10">tRNA adenylyl-/cytidylyl- transferase</fullName>
    </alternativeName>
    <alternativeName>
        <fullName evidence="10">tRNA nucleotidyltransferase</fullName>
    </alternativeName>
    <alternativeName>
        <fullName evidence="10">tRNA-NT</fullName>
    </alternativeName>
</protein>
<evidence type="ECO:0000259" key="11">
    <source>
        <dbReference type="Pfam" id="PF01909"/>
    </source>
</evidence>
<keyword evidence="15" id="KW-1185">Reference proteome</keyword>
<feature type="domain" description="CCA-adding enzyme C-terminal" evidence="13">
    <location>
        <begin position="264"/>
        <end position="381"/>
    </location>
</feature>
<dbReference type="Pfam" id="PF09249">
    <property type="entry name" value="tRNA_NucTransf2"/>
    <property type="match status" value="1"/>
</dbReference>
<keyword evidence="5 10" id="KW-0547">Nucleotide-binding</keyword>
<feature type="domain" description="Polymerase nucleotidyl transferase" evidence="11">
    <location>
        <begin position="24"/>
        <end position="130"/>
    </location>
</feature>
<comment type="function">
    <text evidence="10">Catalyzes the addition and repair of the essential 3'-terminal CCA sequence in tRNAs without using a nucleic acid template. Adds these three nucleotides in the order of C, C, and A to the tRNA nucleotide-73, using CTP and ATP as substrates and producing inorganic pyrophosphate. tRNA 3'-terminal CCA addition is required both for tRNA processing and repair. Also involved in tRNA surveillance by mediating tandem CCA addition to generate a CCACCA at the 3' terminus of unstable tRNAs. While stable tRNAs receive only 3'-terminal CCA, unstable tRNAs are marked with CCACCA and rapidly degraded.</text>
</comment>
<evidence type="ECO:0000256" key="7">
    <source>
        <dbReference type="ARBA" id="ARBA00022840"/>
    </source>
</evidence>
<evidence type="ECO:0000256" key="3">
    <source>
        <dbReference type="ARBA" id="ARBA00022695"/>
    </source>
</evidence>
<evidence type="ECO:0000256" key="6">
    <source>
        <dbReference type="ARBA" id="ARBA00022800"/>
    </source>
</evidence>
<dbReference type="GO" id="GO:0000287">
    <property type="term" value="F:magnesium ion binding"/>
    <property type="evidence" value="ECO:0007669"/>
    <property type="project" value="UniProtKB-UniRule"/>
</dbReference>
<keyword evidence="2 10" id="KW-0819">tRNA processing</keyword>
<feature type="binding site" evidence="10">
    <location>
        <position position="159"/>
    </location>
    <ligand>
        <name>CTP</name>
        <dbReference type="ChEBI" id="CHEBI:37563"/>
    </ligand>
</feature>
<dbReference type="GO" id="GO:0042245">
    <property type="term" value="P:RNA repair"/>
    <property type="evidence" value="ECO:0007669"/>
    <property type="project" value="UniProtKB-KW"/>
</dbReference>
<feature type="binding site" evidence="10">
    <location>
        <position position="42"/>
    </location>
    <ligand>
        <name>CTP</name>
        <dbReference type="ChEBI" id="CHEBI:37563"/>
    </ligand>
</feature>
<dbReference type="AlphaFoldDB" id="A0A1W6K3P3"/>
<feature type="binding site" evidence="10">
    <location>
        <position position="42"/>
    </location>
    <ligand>
        <name>ATP</name>
        <dbReference type="ChEBI" id="CHEBI:30616"/>
    </ligand>
</feature>
<reference evidence="14 15" key="1">
    <citation type="submission" date="2017-03" db="EMBL/GenBank/DDBJ databases">
        <title>Sulfur activation and transportation mechanism of thermophilic Archaea Acidianus manzaensis YN-25.</title>
        <authorList>
            <person name="Ma Y."/>
            <person name="Yang Y."/>
            <person name="Xia J."/>
        </authorList>
    </citation>
    <scope>NUCLEOTIDE SEQUENCE [LARGE SCALE GENOMIC DNA]</scope>
    <source>
        <strain evidence="14 15">YN-25</strain>
    </source>
</reference>
<dbReference type="PROSITE" id="PS50152">
    <property type="entry name" value="25A_SYNTH_3"/>
    <property type="match status" value="1"/>
</dbReference>
<comment type="miscellaneous">
    <text evidence="10">A single active site specifically recognizes both ATP and CTP and is responsible for their addition.</text>
</comment>
<dbReference type="GO" id="GO:0001680">
    <property type="term" value="P:tRNA 3'-terminal CCA addition"/>
    <property type="evidence" value="ECO:0007669"/>
    <property type="project" value="UniProtKB-UniRule"/>
</dbReference>
<comment type="subunit">
    <text evidence="10">Homodimer.</text>
</comment>
<comment type="catalytic activity">
    <reaction evidence="10">
        <text>a tRNA precursor + 2 CTP + ATP = a tRNA with a 3' CCA end + 3 diphosphate</text>
        <dbReference type="Rhea" id="RHEA:14433"/>
        <dbReference type="Rhea" id="RHEA-COMP:10465"/>
        <dbReference type="Rhea" id="RHEA-COMP:10468"/>
        <dbReference type="ChEBI" id="CHEBI:30616"/>
        <dbReference type="ChEBI" id="CHEBI:33019"/>
        <dbReference type="ChEBI" id="CHEBI:37563"/>
        <dbReference type="ChEBI" id="CHEBI:74896"/>
        <dbReference type="ChEBI" id="CHEBI:83071"/>
        <dbReference type="EC" id="2.7.7.72"/>
    </reaction>
</comment>
<name>A0A1W6K3P3_9CREN</name>
<dbReference type="Gene3D" id="1.10.1410.30">
    <property type="entry name" value="CCA tRNA nucleotidyltransferase, domain 2"/>
    <property type="match status" value="1"/>
</dbReference>
<feature type="binding site" evidence="10">
    <location>
        <position position="45"/>
    </location>
    <ligand>
        <name>ATP</name>
        <dbReference type="ChEBI" id="CHEBI:30616"/>
    </ligand>
</feature>
<feature type="binding site" evidence="10">
    <location>
        <position position="130"/>
    </location>
    <ligand>
        <name>CTP</name>
        <dbReference type="ChEBI" id="CHEBI:37563"/>
    </ligand>
</feature>
<evidence type="ECO:0000256" key="10">
    <source>
        <dbReference type="HAMAP-Rule" id="MF_01264"/>
    </source>
</evidence>
<gene>
    <name evidence="10" type="primary">cca</name>
    <name evidence="14" type="ORF">B6F84_10540</name>
</gene>
<dbReference type="InterPro" id="IPR006116">
    <property type="entry name" value="NT_2-5OAS_ClassI-CCAase"/>
</dbReference>
<feature type="binding site" evidence="10">
    <location>
        <position position="159"/>
    </location>
    <ligand>
        <name>ATP</name>
        <dbReference type="ChEBI" id="CHEBI:30616"/>
    </ligand>
</feature>
<feature type="binding site" evidence="10">
    <location>
        <position position="45"/>
    </location>
    <ligand>
        <name>CTP</name>
        <dbReference type="ChEBI" id="CHEBI:37563"/>
    </ligand>
</feature>
<feature type="domain" description="tRNA nucleotidyltransferase substrate binding" evidence="12">
    <location>
        <begin position="144"/>
        <end position="253"/>
    </location>
</feature>
<feature type="binding site" evidence="10">
    <location>
        <position position="107"/>
    </location>
    <ligand>
        <name>Mg(2+)</name>
        <dbReference type="ChEBI" id="CHEBI:18420"/>
    </ligand>
</feature>
<proteinExistence type="inferred from homology"/>
<evidence type="ECO:0000256" key="1">
    <source>
        <dbReference type="ARBA" id="ARBA00022679"/>
    </source>
</evidence>
<comment type="similarity">
    <text evidence="10">Belongs to the tRNA nucleotidyltransferase/poly(A) polymerase family. Archaeal CCA-adding enzyme subfamily.</text>
</comment>
<evidence type="ECO:0000256" key="5">
    <source>
        <dbReference type="ARBA" id="ARBA00022741"/>
    </source>
</evidence>
<feature type="binding site" evidence="10">
    <location>
        <position position="56"/>
    </location>
    <ligand>
        <name>Mg(2+)</name>
        <dbReference type="ChEBI" id="CHEBI:18420"/>
    </ligand>
</feature>
<dbReference type="InterPro" id="IPR015329">
    <property type="entry name" value="tRNA_NucTransf2"/>
</dbReference>
<dbReference type="GO" id="GO:0004810">
    <property type="term" value="F:CCA tRNA nucleotidyltransferase activity"/>
    <property type="evidence" value="ECO:0007669"/>
    <property type="project" value="UniProtKB-UniRule"/>
</dbReference>
<comment type="cofactor">
    <cofactor evidence="10">
        <name>Mg(2+)</name>
        <dbReference type="ChEBI" id="CHEBI:18420"/>
    </cofactor>
</comment>
<dbReference type="PIRSF" id="PIRSF005335">
    <property type="entry name" value="CCA_arch"/>
    <property type="match status" value="1"/>
</dbReference>
<comment type="catalytic activity">
    <reaction evidence="10">
        <text>a tRNA with a 3' CCA end + 2 CTP + ATP = a tRNA with a 3' CCACCA end + 3 diphosphate</text>
        <dbReference type="Rhea" id="RHEA:76235"/>
        <dbReference type="Rhea" id="RHEA-COMP:10468"/>
        <dbReference type="Rhea" id="RHEA-COMP:18655"/>
        <dbReference type="ChEBI" id="CHEBI:30616"/>
        <dbReference type="ChEBI" id="CHEBI:33019"/>
        <dbReference type="ChEBI" id="CHEBI:37563"/>
        <dbReference type="ChEBI" id="CHEBI:83071"/>
        <dbReference type="ChEBI" id="CHEBI:195187"/>
    </reaction>
</comment>
<evidence type="ECO:0000256" key="8">
    <source>
        <dbReference type="ARBA" id="ARBA00022842"/>
    </source>
</evidence>
<dbReference type="InterPro" id="IPR011068">
    <property type="entry name" value="NuclTrfase_I-like_C"/>
</dbReference>
<evidence type="ECO:0000259" key="12">
    <source>
        <dbReference type="Pfam" id="PF09249"/>
    </source>
</evidence>
<dbReference type="Proteomes" id="UP000193404">
    <property type="component" value="Chromosome"/>
</dbReference>
<dbReference type="SUPFAM" id="SSF81301">
    <property type="entry name" value="Nucleotidyltransferase"/>
    <property type="match status" value="1"/>
</dbReference>
<evidence type="ECO:0000313" key="14">
    <source>
        <dbReference type="EMBL" id="ARM77161.1"/>
    </source>
</evidence>
<keyword evidence="3 10" id="KW-0548">Nucleotidyltransferase</keyword>
<dbReference type="InterPro" id="IPR048833">
    <property type="entry name" value="CAA_C"/>
</dbReference>
<dbReference type="KEGG" id="aman:B6F84_10540"/>
<dbReference type="CDD" id="cd05400">
    <property type="entry name" value="NT_2-5OAS_ClassI-CCAase"/>
    <property type="match status" value="1"/>
</dbReference>
<dbReference type="PANTHER" id="PTHR39643:SF1">
    <property type="entry name" value="CCA-ADDING ENZYME"/>
    <property type="match status" value="1"/>
</dbReference>
<dbReference type="PANTHER" id="PTHR39643">
    <property type="entry name" value="CCA-ADDING ENZYME"/>
    <property type="match status" value="1"/>
</dbReference>